<dbReference type="EMBL" id="CP002499">
    <property type="protein sequence ID" value="AET38824.1"/>
    <property type="molecule type" value="Genomic_DNA"/>
</dbReference>
<dbReference type="STRING" id="931890.G8JRQ5"/>
<dbReference type="Proteomes" id="UP000006790">
    <property type="component" value="Chromosome 3"/>
</dbReference>
<sequence length="387" mass="45608">MKLSSRLLNYRGFNMSSEVRRRHAEEPIAVSVEHLPRCVAEKSDKTTFKSKGHTLKGPIKATRHVVHSKVDLYTFLVTSFALLFISTGYSYRPDFYRKFLSLQYEHSSNPGHYDIGTDDIYIVFTAVIVLCWIRSFLLEFMLKPFAYYKCNIKSYKSQQRYGEQGWSVIYYSLSWSVGFYLYFTSPYFLDCDYIYLNWPHDQMTGIFKLYYLVQISSWLQQIVVINVEDRRKDHWQMFAHHIITVALTTGSYYYYFTRIGHVILIIMDIVDIFLSTAKILKYCGFSVLCDYVFVVFLILWFVFRHVVYNYIFYHTWAKARDLMGKAGLCGVDLYQKRCWTPFIIDVFLVLLGGLQIITLIWLFLIIKVLIKVIKGTGAQDVRSDEDD</sequence>
<dbReference type="InterPro" id="IPR006634">
    <property type="entry name" value="TLC-dom"/>
</dbReference>
<feature type="transmembrane region" description="Helical" evidence="7">
    <location>
        <begin position="120"/>
        <end position="147"/>
    </location>
</feature>
<dbReference type="GO" id="GO:0046513">
    <property type="term" value="P:ceramide biosynthetic process"/>
    <property type="evidence" value="ECO:0007669"/>
    <property type="project" value="InterPro"/>
</dbReference>
<dbReference type="OrthoDB" id="537032at2759"/>
<dbReference type="PIRSF" id="PIRSF005225">
    <property type="entry name" value="LAG1_LAC1"/>
    <property type="match status" value="1"/>
</dbReference>
<feature type="transmembrane region" description="Helical" evidence="7">
    <location>
        <begin position="292"/>
        <end position="313"/>
    </location>
</feature>
<keyword evidence="5 6" id="KW-0472">Membrane</keyword>
<evidence type="ECO:0000313" key="9">
    <source>
        <dbReference type="EMBL" id="AET38824.1"/>
    </source>
</evidence>
<evidence type="ECO:0000256" key="7">
    <source>
        <dbReference type="SAM" id="Phobius"/>
    </source>
</evidence>
<proteinExistence type="inferred from homology"/>
<dbReference type="Pfam" id="PF03798">
    <property type="entry name" value="TRAM_LAG1_CLN8"/>
    <property type="match status" value="1"/>
</dbReference>
<reference evidence="10" key="1">
    <citation type="journal article" date="2012" name="G3 (Bethesda)">
        <title>Pichia sorbitophila, an interspecies yeast hybrid reveals early steps of genome resolution following polyploidization.</title>
        <authorList>
            <person name="Leh Louis V."/>
            <person name="Despons L."/>
            <person name="Friedrich A."/>
            <person name="Martin T."/>
            <person name="Durrens P."/>
            <person name="Casaregola S."/>
            <person name="Neuveglise C."/>
            <person name="Fairhead C."/>
            <person name="Marck C."/>
            <person name="Cruz J.A."/>
            <person name="Straub M.L."/>
            <person name="Kugler V."/>
            <person name="Sacerdot C."/>
            <person name="Uzunov Z."/>
            <person name="Thierry A."/>
            <person name="Weiss S."/>
            <person name="Bleykasten C."/>
            <person name="De Montigny J."/>
            <person name="Jacques N."/>
            <person name="Jung P."/>
            <person name="Lemaire M."/>
            <person name="Mallet S."/>
            <person name="Morel G."/>
            <person name="Richard G.F."/>
            <person name="Sarkar A."/>
            <person name="Savel G."/>
            <person name="Schacherer J."/>
            <person name="Seret M.L."/>
            <person name="Talla E."/>
            <person name="Samson G."/>
            <person name="Jubin C."/>
            <person name="Poulain J."/>
            <person name="Vacherie B."/>
            <person name="Barbe V."/>
            <person name="Pelletier E."/>
            <person name="Sherman D.J."/>
            <person name="Westhof E."/>
            <person name="Weissenbach J."/>
            <person name="Baret P.V."/>
            <person name="Wincker P."/>
            <person name="Gaillardin C."/>
            <person name="Dujon B."/>
            <person name="Souciet J.L."/>
        </authorList>
    </citation>
    <scope>NUCLEOTIDE SEQUENCE [LARGE SCALE GENOMIC DNA]</scope>
    <source>
        <strain evidence="10">CBS 270.75 / DBVPG 7215 / KCTC 17166 / NRRL Y-17582</strain>
    </source>
</reference>
<evidence type="ECO:0000256" key="6">
    <source>
        <dbReference type="PROSITE-ProRule" id="PRU00205"/>
    </source>
</evidence>
<dbReference type="GO" id="GO:0050291">
    <property type="term" value="F:sphingosine N-acyltransferase activity"/>
    <property type="evidence" value="ECO:0007669"/>
    <property type="project" value="InterPro"/>
</dbReference>
<dbReference type="GO" id="GO:0016020">
    <property type="term" value="C:membrane"/>
    <property type="evidence" value="ECO:0007669"/>
    <property type="project" value="UniProtKB-SubCell"/>
</dbReference>
<dbReference type="PROSITE" id="PS50922">
    <property type="entry name" value="TLC"/>
    <property type="match status" value="1"/>
</dbReference>
<dbReference type="PANTHER" id="PTHR12560">
    <property type="entry name" value="LONGEVITY ASSURANCE FACTOR 1 LAG1"/>
    <property type="match status" value="1"/>
</dbReference>
<feature type="transmembrane region" description="Helical" evidence="7">
    <location>
        <begin position="168"/>
        <end position="189"/>
    </location>
</feature>
<feature type="transmembrane region" description="Helical" evidence="7">
    <location>
        <begin position="209"/>
        <end position="226"/>
    </location>
</feature>
<evidence type="ECO:0000256" key="4">
    <source>
        <dbReference type="ARBA" id="ARBA00022989"/>
    </source>
</evidence>
<evidence type="ECO:0000256" key="2">
    <source>
        <dbReference type="ARBA" id="ARBA00009808"/>
    </source>
</evidence>
<feature type="transmembrane region" description="Helical" evidence="7">
    <location>
        <begin position="238"/>
        <end position="256"/>
    </location>
</feature>
<keyword evidence="3 6" id="KW-0812">Transmembrane</keyword>
<accession>G8JRQ5</accession>
<evidence type="ECO:0000259" key="8">
    <source>
        <dbReference type="PROSITE" id="PS50922"/>
    </source>
</evidence>
<dbReference type="RefSeq" id="XP_003645641.1">
    <property type="nucleotide sequence ID" value="XM_003645593.1"/>
</dbReference>
<name>G8JRQ5_ERECY</name>
<dbReference type="GeneID" id="11468917"/>
<feature type="transmembrane region" description="Helical" evidence="7">
    <location>
        <begin position="342"/>
        <end position="366"/>
    </location>
</feature>
<comment type="similarity">
    <text evidence="2">Belongs to the sphingosine N-acyltransferase family.</text>
</comment>
<dbReference type="PANTHER" id="PTHR12560:SF0">
    <property type="entry name" value="LD18904P"/>
    <property type="match status" value="1"/>
</dbReference>
<comment type="subcellular location">
    <subcellularLocation>
        <location evidence="1">Membrane</location>
        <topology evidence="1">Multi-pass membrane protein</topology>
    </subcellularLocation>
</comment>
<dbReference type="eggNOG" id="KOG1607">
    <property type="taxonomic scope" value="Eukaryota"/>
</dbReference>
<dbReference type="SMART" id="SM00724">
    <property type="entry name" value="TLC"/>
    <property type="match status" value="1"/>
</dbReference>
<keyword evidence="4 7" id="KW-1133">Transmembrane helix</keyword>
<gene>
    <name evidence="9" type="ordered locus">Ecym_3334</name>
</gene>
<feature type="domain" description="TLC" evidence="8">
    <location>
        <begin position="159"/>
        <end position="374"/>
    </location>
</feature>
<feature type="transmembrane region" description="Helical" evidence="7">
    <location>
        <begin position="72"/>
        <end position="91"/>
    </location>
</feature>
<dbReference type="InParanoid" id="G8JRQ5"/>
<evidence type="ECO:0000256" key="5">
    <source>
        <dbReference type="ARBA" id="ARBA00023136"/>
    </source>
</evidence>
<keyword evidence="10" id="KW-1185">Reference proteome</keyword>
<evidence type="ECO:0000256" key="3">
    <source>
        <dbReference type="ARBA" id="ARBA00022692"/>
    </source>
</evidence>
<dbReference type="KEGG" id="erc:Ecym_3334"/>
<dbReference type="AlphaFoldDB" id="G8JRQ5"/>
<protein>
    <recommendedName>
        <fullName evidence="8">TLC domain-containing protein</fullName>
    </recommendedName>
</protein>
<evidence type="ECO:0000313" key="10">
    <source>
        <dbReference type="Proteomes" id="UP000006790"/>
    </source>
</evidence>
<feature type="transmembrane region" description="Helical" evidence="7">
    <location>
        <begin position="262"/>
        <end position="280"/>
    </location>
</feature>
<dbReference type="OMA" id="KLYCLLQ"/>
<evidence type="ECO:0000256" key="1">
    <source>
        <dbReference type="ARBA" id="ARBA00004141"/>
    </source>
</evidence>
<dbReference type="InterPro" id="IPR016439">
    <property type="entry name" value="Lag1/Lac1-like"/>
</dbReference>
<dbReference type="HOGENOM" id="CLU_028277_2_0_1"/>
<organism evidence="9 10">
    <name type="scientific">Eremothecium cymbalariae (strain CBS 270.75 / DBVPG 7215 / KCTC 17166 / NRRL Y-17582)</name>
    <name type="common">Yeast</name>
    <dbReference type="NCBI Taxonomy" id="931890"/>
    <lineage>
        <taxon>Eukaryota</taxon>
        <taxon>Fungi</taxon>
        <taxon>Dikarya</taxon>
        <taxon>Ascomycota</taxon>
        <taxon>Saccharomycotina</taxon>
        <taxon>Saccharomycetes</taxon>
        <taxon>Saccharomycetales</taxon>
        <taxon>Saccharomycetaceae</taxon>
        <taxon>Eremothecium</taxon>
    </lineage>
</organism>